<sequence length="275" mass="30921">MGLQIMLLQRIGSKQGHPSRNHPSATSKSGAVREDKEKGVRPIIWTSPSDFYPSEISTLEYVVLARDLSETWNLLLSTIFNPPSRGPAGIPSMGNRVAREELTDLSTAQCWKQVVQPFLAQNQTKSIRERTAEFALQFLSCRTAKMKSYINDCSSQHPSALYKHHTKDDAADYFWSTRGASRWNFTGQWCQHLIHAPPSSDLLILLDRLLGCKIKISGLMSWLQQFTEERTVRLVEVFKGHNSRRVGCWCLIDYSGGDLATATSGEVHELGEVIV</sequence>
<accession>A0AAD7CSZ0</accession>
<dbReference type="Proteomes" id="UP001221757">
    <property type="component" value="Unassembled WGS sequence"/>
</dbReference>
<evidence type="ECO:0000313" key="3">
    <source>
        <dbReference type="Proteomes" id="UP001221757"/>
    </source>
</evidence>
<feature type="region of interest" description="Disordered" evidence="1">
    <location>
        <begin position="12"/>
        <end position="38"/>
    </location>
</feature>
<dbReference type="EMBL" id="JARKIE010000243">
    <property type="protein sequence ID" value="KAJ7662332.1"/>
    <property type="molecule type" value="Genomic_DNA"/>
</dbReference>
<proteinExistence type="predicted"/>
<dbReference type="AlphaFoldDB" id="A0AAD7CSZ0"/>
<evidence type="ECO:0000313" key="2">
    <source>
        <dbReference type="EMBL" id="KAJ7662332.1"/>
    </source>
</evidence>
<gene>
    <name evidence="2" type="ORF">B0H17DRAFT_1144416</name>
</gene>
<keyword evidence="3" id="KW-1185">Reference proteome</keyword>
<feature type="compositionally biased region" description="Polar residues" evidence="1">
    <location>
        <begin position="16"/>
        <end position="29"/>
    </location>
</feature>
<protein>
    <submittedName>
        <fullName evidence="2">Uncharacterized protein</fullName>
    </submittedName>
</protein>
<comment type="caution">
    <text evidence="2">The sequence shown here is derived from an EMBL/GenBank/DDBJ whole genome shotgun (WGS) entry which is preliminary data.</text>
</comment>
<evidence type="ECO:0000256" key="1">
    <source>
        <dbReference type="SAM" id="MobiDB-lite"/>
    </source>
</evidence>
<reference evidence="2" key="1">
    <citation type="submission" date="2023-03" db="EMBL/GenBank/DDBJ databases">
        <title>Massive genome expansion in bonnet fungi (Mycena s.s.) driven by repeated elements and novel gene families across ecological guilds.</title>
        <authorList>
            <consortium name="Lawrence Berkeley National Laboratory"/>
            <person name="Harder C.B."/>
            <person name="Miyauchi S."/>
            <person name="Viragh M."/>
            <person name="Kuo A."/>
            <person name="Thoen E."/>
            <person name="Andreopoulos B."/>
            <person name="Lu D."/>
            <person name="Skrede I."/>
            <person name="Drula E."/>
            <person name="Henrissat B."/>
            <person name="Morin E."/>
            <person name="Kohler A."/>
            <person name="Barry K."/>
            <person name="LaButti K."/>
            <person name="Morin E."/>
            <person name="Salamov A."/>
            <person name="Lipzen A."/>
            <person name="Mereny Z."/>
            <person name="Hegedus B."/>
            <person name="Baldrian P."/>
            <person name="Stursova M."/>
            <person name="Weitz H."/>
            <person name="Taylor A."/>
            <person name="Grigoriev I.V."/>
            <person name="Nagy L.G."/>
            <person name="Martin F."/>
            <person name="Kauserud H."/>
        </authorList>
    </citation>
    <scope>NUCLEOTIDE SEQUENCE</scope>
    <source>
        <strain evidence="2">CBHHK067</strain>
    </source>
</reference>
<organism evidence="2 3">
    <name type="scientific">Mycena rosella</name>
    <name type="common">Pink bonnet</name>
    <name type="synonym">Agaricus rosellus</name>
    <dbReference type="NCBI Taxonomy" id="1033263"/>
    <lineage>
        <taxon>Eukaryota</taxon>
        <taxon>Fungi</taxon>
        <taxon>Dikarya</taxon>
        <taxon>Basidiomycota</taxon>
        <taxon>Agaricomycotina</taxon>
        <taxon>Agaricomycetes</taxon>
        <taxon>Agaricomycetidae</taxon>
        <taxon>Agaricales</taxon>
        <taxon>Marasmiineae</taxon>
        <taxon>Mycenaceae</taxon>
        <taxon>Mycena</taxon>
    </lineage>
</organism>
<name>A0AAD7CSZ0_MYCRO</name>